<dbReference type="InterPro" id="IPR018109">
    <property type="entry name" value="Folylpolyglutamate_synth_CS"/>
</dbReference>
<comment type="catalytic activity">
    <reaction evidence="16">
        <text>(6S)-5,6,7,8-tetrahydrofolyl-(gamma-L-Glu)(n) + L-glutamate + ATP = (6S)-5,6,7,8-tetrahydrofolyl-(gamma-L-Glu)(n+1) + ADP + phosphate + H(+)</text>
        <dbReference type="Rhea" id="RHEA:10580"/>
        <dbReference type="Rhea" id="RHEA-COMP:14738"/>
        <dbReference type="Rhea" id="RHEA-COMP:14740"/>
        <dbReference type="ChEBI" id="CHEBI:15378"/>
        <dbReference type="ChEBI" id="CHEBI:29985"/>
        <dbReference type="ChEBI" id="CHEBI:30616"/>
        <dbReference type="ChEBI" id="CHEBI:43474"/>
        <dbReference type="ChEBI" id="CHEBI:141005"/>
        <dbReference type="ChEBI" id="CHEBI:456216"/>
        <dbReference type="EC" id="6.3.2.17"/>
    </reaction>
</comment>
<evidence type="ECO:0000313" key="21">
    <source>
        <dbReference type="EMBL" id="SFQ10837.1"/>
    </source>
</evidence>
<keyword evidence="12 18" id="KW-0067">ATP-binding</keyword>
<dbReference type="PROSITE" id="PS01011">
    <property type="entry name" value="FOLYLPOLYGLU_SYNT_1"/>
    <property type="match status" value="1"/>
</dbReference>
<dbReference type="GO" id="GO:0046872">
    <property type="term" value="F:metal ion binding"/>
    <property type="evidence" value="ECO:0007669"/>
    <property type="project" value="UniProtKB-KW"/>
</dbReference>
<sequence>MEERWEDMWKTYEEALNWIHGIRTFGKKPGLKRMEWMMERLGHPEKKTPAIHVAGTNGKGSTVTFIRNMLEEHGLVVGTFTSPFIEVFNERISVNGEPIEDSEIVRLANIIYPLAQELEETDLGGPSEFEVITAMMFTYFGEGHADVAVIEVGLGGLYDSTNIVLPEVSVITTIGMDHMAILGDTLPEIAKQKAGIIKPAVPVVTGNIPYEALEEIKQLALECQSPLYEYATDFSVSDWHTLPTWGEQFTFEDDVLRLRTIQLSMLGKHQVENAAAAIKAVELYAERKQLTLKHEALLRGVKRAFWPGRMEKISDEPIIVLDGAHNEPGVERLVETIKHDFPEQEVRILFSAVVNKDIQQMVDLIQSLPNVQLSLTTFDSPKAATSEELGPYIRSGITYYEQWQAGLLSELETMGEGGILFITGSLYFISEVRRELLAAD</sequence>
<comment type="similarity">
    <text evidence="4 18">Belongs to the folylpolyglutamate synthase family.</text>
</comment>
<accession>A0A1I5VU76</accession>
<evidence type="ECO:0000313" key="22">
    <source>
        <dbReference type="Proteomes" id="UP000199136"/>
    </source>
</evidence>
<organism evidence="21 22">
    <name type="scientific">Desemzia incerta</name>
    <dbReference type="NCBI Taxonomy" id="82801"/>
    <lineage>
        <taxon>Bacteria</taxon>
        <taxon>Bacillati</taxon>
        <taxon>Bacillota</taxon>
        <taxon>Bacilli</taxon>
        <taxon>Lactobacillales</taxon>
        <taxon>Carnobacteriaceae</taxon>
        <taxon>Desemzia</taxon>
    </lineage>
</organism>
<evidence type="ECO:0000256" key="5">
    <source>
        <dbReference type="ARBA" id="ARBA00011245"/>
    </source>
</evidence>
<dbReference type="Pfam" id="PF08245">
    <property type="entry name" value="Mur_ligase_M"/>
    <property type="match status" value="1"/>
</dbReference>
<evidence type="ECO:0000256" key="1">
    <source>
        <dbReference type="ARBA" id="ARBA00001946"/>
    </source>
</evidence>
<evidence type="ECO:0000256" key="17">
    <source>
        <dbReference type="ARBA" id="ARBA00049161"/>
    </source>
</evidence>
<dbReference type="PIRSF" id="PIRSF001563">
    <property type="entry name" value="Folylpolyglu_synth"/>
    <property type="match status" value="1"/>
</dbReference>
<gene>
    <name evidence="21" type="ORF">SAMN04488506_0583</name>
</gene>
<feature type="domain" description="Mur ligase central" evidence="20">
    <location>
        <begin position="53"/>
        <end position="280"/>
    </location>
</feature>
<comment type="pathway">
    <text evidence="2">Cofactor biosynthesis; tetrahydrofolate biosynthesis; 7,8-dihydrofolate from 2-amino-4-hydroxy-6-hydroxymethyl-7,8-dihydropteridine diphosphate and 4-aminobenzoate: step 2/2.</text>
</comment>
<dbReference type="InterPro" id="IPR004101">
    <property type="entry name" value="Mur_ligase_C"/>
</dbReference>
<evidence type="ECO:0000256" key="18">
    <source>
        <dbReference type="PIRNR" id="PIRNR001563"/>
    </source>
</evidence>
<evidence type="ECO:0000256" key="14">
    <source>
        <dbReference type="ARBA" id="ARBA00022909"/>
    </source>
</evidence>
<dbReference type="InterPro" id="IPR001645">
    <property type="entry name" value="Folylpolyglutamate_synth"/>
</dbReference>
<reference evidence="21 22" key="1">
    <citation type="submission" date="2016-10" db="EMBL/GenBank/DDBJ databases">
        <authorList>
            <person name="de Groot N.N."/>
        </authorList>
    </citation>
    <scope>NUCLEOTIDE SEQUENCE [LARGE SCALE GENOMIC DNA]</scope>
    <source>
        <strain evidence="21 22">DSM 20581</strain>
    </source>
</reference>
<dbReference type="FunFam" id="3.40.1190.10:FF:000004">
    <property type="entry name" value="Dihydrofolate synthase/folylpolyglutamate synthase"/>
    <property type="match status" value="1"/>
</dbReference>
<comment type="pathway">
    <text evidence="3">Cofactor biosynthesis; tetrahydrofolylpolyglutamate biosynthesis.</text>
</comment>
<evidence type="ECO:0000256" key="13">
    <source>
        <dbReference type="ARBA" id="ARBA00022842"/>
    </source>
</evidence>
<comment type="cofactor">
    <cofactor evidence="1">
        <name>Mg(2+)</name>
        <dbReference type="ChEBI" id="CHEBI:18420"/>
    </cofactor>
</comment>
<dbReference type="Gene3D" id="3.40.1190.10">
    <property type="entry name" value="Mur-like, catalytic domain"/>
    <property type="match status" value="1"/>
</dbReference>
<keyword evidence="13" id="KW-0460">Magnesium</keyword>
<keyword evidence="14" id="KW-0289">Folate biosynthesis</keyword>
<dbReference type="EC" id="6.3.2.12" evidence="6"/>
<dbReference type="Proteomes" id="UP000199136">
    <property type="component" value="Unassembled WGS sequence"/>
</dbReference>
<evidence type="ECO:0000256" key="9">
    <source>
        <dbReference type="ARBA" id="ARBA00022598"/>
    </source>
</evidence>
<evidence type="ECO:0000256" key="15">
    <source>
        <dbReference type="ARBA" id="ARBA00030592"/>
    </source>
</evidence>
<dbReference type="NCBIfam" id="TIGR01499">
    <property type="entry name" value="folC"/>
    <property type="match status" value="1"/>
</dbReference>
<dbReference type="PANTHER" id="PTHR11136">
    <property type="entry name" value="FOLYLPOLYGLUTAMATE SYNTHASE-RELATED"/>
    <property type="match status" value="1"/>
</dbReference>
<evidence type="ECO:0000256" key="7">
    <source>
        <dbReference type="ARBA" id="ARBA00013025"/>
    </source>
</evidence>
<dbReference type="GO" id="GO:0004326">
    <property type="term" value="F:tetrahydrofolylpolyglutamate synthase activity"/>
    <property type="evidence" value="ECO:0007669"/>
    <property type="project" value="UniProtKB-EC"/>
</dbReference>
<evidence type="ECO:0000259" key="20">
    <source>
        <dbReference type="Pfam" id="PF08245"/>
    </source>
</evidence>
<evidence type="ECO:0000256" key="2">
    <source>
        <dbReference type="ARBA" id="ARBA00004799"/>
    </source>
</evidence>
<name>A0A1I5VU76_9LACT</name>
<keyword evidence="22" id="KW-1185">Reference proteome</keyword>
<protein>
    <recommendedName>
        <fullName evidence="8">Dihydrofolate synthase/folylpolyglutamate synthase</fullName>
        <ecNumber evidence="6">6.3.2.12</ecNumber>
        <ecNumber evidence="7">6.3.2.17</ecNumber>
    </recommendedName>
    <alternativeName>
        <fullName evidence="15">Tetrahydrofolylpolyglutamate synthase</fullName>
    </alternativeName>
</protein>
<proteinExistence type="inferred from homology"/>
<dbReference type="SUPFAM" id="SSF53623">
    <property type="entry name" value="MurD-like peptide ligases, catalytic domain"/>
    <property type="match status" value="1"/>
</dbReference>
<dbReference type="EMBL" id="FOXW01000002">
    <property type="protein sequence ID" value="SFQ10837.1"/>
    <property type="molecule type" value="Genomic_DNA"/>
</dbReference>
<dbReference type="STRING" id="82801.SAMN04488506_0583"/>
<dbReference type="InterPro" id="IPR036565">
    <property type="entry name" value="Mur-like_cat_sf"/>
</dbReference>
<dbReference type="GO" id="GO:0008841">
    <property type="term" value="F:dihydrofolate synthase activity"/>
    <property type="evidence" value="ECO:0007669"/>
    <property type="project" value="UniProtKB-EC"/>
</dbReference>
<evidence type="ECO:0000256" key="8">
    <source>
        <dbReference type="ARBA" id="ARBA00019357"/>
    </source>
</evidence>
<dbReference type="GO" id="GO:0005737">
    <property type="term" value="C:cytoplasm"/>
    <property type="evidence" value="ECO:0007669"/>
    <property type="project" value="TreeGrafter"/>
</dbReference>
<dbReference type="GO" id="GO:0005524">
    <property type="term" value="F:ATP binding"/>
    <property type="evidence" value="ECO:0007669"/>
    <property type="project" value="UniProtKB-KW"/>
</dbReference>
<dbReference type="AlphaFoldDB" id="A0A1I5VU76"/>
<dbReference type="PANTHER" id="PTHR11136:SF0">
    <property type="entry name" value="DIHYDROFOLATE SYNTHETASE-RELATED"/>
    <property type="match status" value="1"/>
</dbReference>
<dbReference type="GO" id="GO:0046656">
    <property type="term" value="P:folic acid biosynthetic process"/>
    <property type="evidence" value="ECO:0007669"/>
    <property type="project" value="UniProtKB-KW"/>
</dbReference>
<evidence type="ECO:0000259" key="19">
    <source>
        <dbReference type="Pfam" id="PF02875"/>
    </source>
</evidence>
<evidence type="ECO:0000256" key="12">
    <source>
        <dbReference type="ARBA" id="ARBA00022840"/>
    </source>
</evidence>
<keyword evidence="10" id="KW-0479">Metal-binding</keyword>
<comment type="subunit">
    <text evidence="5">Monomer.</text>
</comment>
<keyword evidence="11 18" id="KW-0547">Nucleotide-binding</keyword>
<dbReference type="InterPro" id="IPR013221">
    <property type="entry name" value="Mur_ligase_cen"/>
</dbReference>
<comment type="catalytic activity">
    <reaction evidence="17">
        <text>7,8-dihydropteroate + L-glutamate + ATP = 7,8-dihydrofolate + ADP + phosphate + H(+)</text>
        <dbReference type="Rhea" id="RHEA:23584"/>
        <dbReference type="ChEBI" id="CHEBI:15378"/>
        <dbReference type="ChEBI" id="CHEBI:17839"/>
        <dbReference type="ChEBI" id="CHEBI:29985"/>
        <dbReference type="ChEBI" id="CHEBI:30616"/>
        <dbReference type="ChEBI" id="CHEBI:43474"/>
        <dbReference type="ChEBI" id="CHEBI:57451"/>
        <dbReference type="ChEBI" id="CHEBI:456216"/>
        <dbReference type="EC" id="6.3.2.12"/>
    </reaction>
</comment>
<dbReference type="PROSITE" id="PS01012">
    <property type="entry name" value="FOLYLPOLYGLU_SYNT_2"/>
    <property type="match status" value="1"/>
</dbReference>
<evidence type="ECO:0000256" key="6">
    <source>
        <dbReference type="ARBA" id="ARBA00013023"/>
    </source>
</evidence>
<dbReference type="Gene3D" id="3.90.190.20">
    <property type="entry name" value="Mur ligase, C-terminal domain"/>
    <property type="match status" value="1"/>
</dbReference>
<dbReference type="InterPro" id="IPR036615">
    <property type="entry name" value="Mur_ligase_C_dom_sf"/>
</dbReference>
<evidence type="ECO:0000256" key="4">
    <source>
        <dbReference type="ARBA" id="ARBA00008276"/>
    </source>
</evidence>
<dbReference type="SUPFAM" id="SSF53244">
    <property type="entry name" value="MurD-like peptide ligases, peptide-binding domain"/>
    <property type="match status" value="1"/>
</dbReference>
<dbReference type="EC" id="6.3.2.17" evidence="7"/>
<evidence type="ECO:0000256" key="16">
    <source>
        <dbReference type="ARBA" id="ARBA00047493"/>
    </source>
</evidence>
<feature type="domain" description="Mur ligase C-terminal" evidence="19">
    <location>
        <begin position="308"/>
        <end position="425"/>
    </location>
</feature>
<evidence type="ECO:0000256" key="10">
    <source>
        <dbReference type="ARBA" id="ARBA00022723"/>
    </source>
</evidence>
<keyword evidence="9 18" id="KW-0436">Ligase</keyword>
<dbReference type="RefSeq" id="WP_244887632.1">
    <property type="nucleotide sequence ID" value="NZ_FOXW01000002.1"/>
</dbReference>
<dbReference type="Pfam" id="PF02875">
    <property type="entry name" value="Mur_ligase_C"/>
    <property type="match status" value="1"/>
</dbReference>
<evidence type="ECO:0000256" key="3">
    <source>
        <dbReference type="ARBA" id="ARBA00005150"/>
    </source>
</evidence>
<evidence type="ECO:0000256" key="11">
    <source>
        <dbReference type="ARBA" id="ARBA00022741"/>
    </source>
</evidence>